<feature type="compositionally biased region" description="Polar residues" evidence="15">
    <location>
        <begin position="1140"/>
        <end position="1155"/>
    </location>
</feature>
<feature type="region of interest" description="Disordered" evidence="15">
    <location>
        <begin position="1206"/>
        <end position="1365"/>
    </location>
</feature>
<evidence type="ECO:0000256" key="2">
    <source>
        <dbReference type="ARBA" id="ARBA00022448"/>
    </source>
</evidence>
<evidence type="ECO:0000256" key="15">
    <source>
        <dbReference type="SAM" id="MobiDB-lite"/>
    </source>
</evidence>
<dbReference type="GO" id="GO:0017056">
    <property type="term" value="F:structural constituent of nuclear pore"/>
    <property type="evidence" value="ECO:0007669"/>
    <property type="project" value="TreeGrafter"/>
</dbReference>
<evidence type="ECO:0000256" key="12">
    <source>
        <dbReference type="ARBA" id="ARBA00077390"/>
    </source>
</evidence>
<dbReference type="InterPro" id="IPR039462">
    <property type="entry name" value="Nup159/Nup146_N"/>
</dbReference>
<gene>
    <name evidence="18" type="primary">NUP214</name>
</gene>
<keyword evidence="8" id="KW-0539">Nucleus</keyword>
<dbReference type="GO" id="GO:0006406">
    <property type="term" value="P:mRNA export from nucleus"/>
    <property type="evidence" value="ECO:0007669"/>
    <property type="project" value="UniProtKB-ARBA"/>
</dbReference>
<protein>
    <recommendedName>
        <fullName evidence="11">Nuclear pore complex protein Nup214</fullName>
    </recommendedName>
    <alternativeName>
        <fullName evidence="13">214 kDa nucleoporin</fullName>
    </alternativeName>
    <alternativeName>
        <fullName evidence="12">Nucleoporin Nup214</fullName>
    </alternativeName>
</protein>
<evidence type="ECO:0000256" key="9">
    <source>
        <dbReference type="ARBA" id="ARBA00055090"/>
    </source>
</evidence>
<evidence type="ECO:0000256" key="13">
    <source>
        <dbReference type="ARBA" id="ARBA00083901"/>
    </source>
</evidence>
<dbReference type="InterPro" id="IPR015943">
    <property type="entry name" value="WD40/YVTN_repeat-like_dom_sf"/>
</dbReference>
<proteinExistence type="predicted"/>
<dbReference type="PANTHER" id="PTHR23193">
    <property type="entry name" value="NUCLEAR PORE COMPLEX PROTEIN NUP"/>
    <property type="match status" value="1"/>
</dbReference>
<dbReference type="FunFam" id="2.130.10.10:FF:000142">
    <property type="entry name" value="Nuclear pore complex protein Nup214"/>
    <property type="match status" value="1"/>
</dbReference>
<dbReference type="GO" id="GO:0005643">
    <property type="term" value="C:nuclear pore"/>
    <property type="evidence" value="ECO:0007669"/>
    <property type="project" value="UniProtKB-SubCell"/>
</dbReference>
<dbReference type="SMART" id="SM00320">
    <property type="entry name" value="WD40"/>
    <property type="match status" value="2"/>
</dbReference>
<keyword evidence="14" id="KW-0175">Coiled coil</keyword>
<feature type="compositionally biased region" description="Low complexity" evidence="15">
    <location>
        <begin position="1228"/>
        <end position="1271"/>
    </location>
</feature>
<keyword evidence="6" id="KW-0811">Translocation</keyword>
<comment type="subcellular location">
    <subcellularLocation>
        <location evidence="1">Nucleus</location>
        <location evidence="1">Nuclear pore complex</location>
    </subcellularLocation>
</comment>
<evidence type="ECO:0000313" key="18">
    <source>
        <dbReference type="Ensembl" id="ENSDCDP00010011041.1"/>
    </source>
</evidence>
<feature type="compositionally biased region" description="Pro residues" evidence="15">
    <location>
        <begin position="1325"/>
        <end position="1342"/>
    </location>
</feature>
<evidence type="ECO:0000256" key="10">
    <source>
        <dbReference type="ARBA" id="ARBA00063892"/>
    </source>
</evidence>
<keyword evidence="5" id="KW-0653">Protein transport</keyword>
<dbReference type="InterPro" id="IPR041553">
    <property type="entry name" value="Nup214_FG"/>
</dbReference>
<dbReference type="GeneTree" id="ENSGT00940000165854"/>
<feature type="compositionally biased region" description="Low complexity" evidence="15">
    <location>
        <begin position="1282"/>
        <end position="1318"/>
    </location>
</feature>
<feature type="region of interest" description="Disordered" evidence="15">
    <location>
        <begin position="1402"/>
        <end position="1428"/>
    </location>
</feature>
<evidence type="ECO:0000256" key="8">
    <source>
        <dbReference type="ARBA" id="ARBA00023242"/>
    </source>
</evidence>
<keyword evidence="3" id="KW-0677">Repeat</keyword>
<evidence type="ECO:0000256" key="6">
    <source>
        <dbReference type="ARBA" id="ARBA00023010"/>
    </source>
</evidence>
<dbReference type="SUPFAM" id="SSF117289">
    <property type="entry name" value="Nucleoporin domain"/>
    <property type="match status" value="1"/>
</dbReference>
<dbReference type="InterPro" id="IPR026054">
    <property type="entry name" value="Nucleoporin"/>
</dbReference>
<dbReference type="GO" id="GO:0008139">
    <property type="term" value="F:nuclear localization sequence binding"/>
    <property type="evidence" value="ECO:0007669"/>
    <property type="project" value="TreeGrafter"/>
</dbReference>
<feature type="region of interest" description="Disordered" evidence="15">
    <location>
        <begin position="816"/>
        <end position="837"/>
    </location>
</feature>
<feature type="coiled-coil region" evidence="14">
    <location>
        <begin position="758"/>
        <end position="785"/>
    </location>
</feature>
<sequence>MSDDPESVPEREMKDFQFRHMKKIRVFATPRDLPKDRSSLLAISNKYGLTFVGLDRTLKVFLTRDIIAAGKREGNPNDIVDGVKGVEVSVEATMHNLALSSDELTLSVCGMSEAAGLVLAFYDVRAFLNKKCPFASLRPGVDPKVSVQDLKWNPVQPTVLALCLSDGSVMIVDVTEDVKVSAQLPATVGVTCVCWSPKGKQVAVGKQDATVVQYTPQLQEKKVIPCPNFYTSDNPVKVLDVLWLSTYNFAVVYAAADGSLETPPELVVVSLPKKDDRRAERYLNFNDMLYGTATERQHHYFLCHIEDWDLVLAASAASIEVGIIAKQEDKTNWELWLLEDASRAELPVTVDSDDTLPLGMAIDYTNQEEVHISDDKKLPPSPTLMLLSTDGVLCPFSLLNTNAGVKQLTNAAMLLPLDGERQPAAALLSAVAPAPPKSSAVTFPPLQMPSTGPTPTATATATTAAVPALLSTGFSFSLPSSTSAVSSAVAPSVFSLAAAAPITSSPFPSSTGFSFTAPASKPPSAEAPASFPFSFSAPSITKPPATNPVGPAPVQVLQSVPPPARSPVPQRQPAVTPLAVLKEPATPSIRMNLNDRCSFICFKMILTGHFQKELDYLKACSEKADFRVGSNEEMKELRKECEDLHVFILEIKETTESLHGDTSTLKTTLLEGFAGAEDAKTQSELIKNKSYLQLLYKKPLDPRREEQLKEIRRLYQYVKFTAEDVNDVLDREWEKHLENRKKQKHMIIPQRETLFTTLANNLDIINQQKQKLDHLERDLQSLRLYNKTSTWSRTCSTTSELDNELESLKDALLKASLDPSPKAPSKSPGKMTPAKQSKLRNFLSKRQMPPVRSTAPANLSRSSFLSPKYYEDLDDVSSTSSLSQALEMEECALLEEEEPVPLPVLVPAVSRHHAVVRTSSVQPGFMQSTPFLKCYCFLTVPTNKVHLTGADSTALATKTVKHGAPPTEKTTPVTIPAQQAAATAALRRQMASQKPMGASLTESTLKTVPQVVNVQELKDKGPAIPQEASALQLQMHLLQHKVLESCKVQQTSQHFRSFLTSYIGLFCGAVGLIYLFFVSVKDPGQLGKFSFGTNNSSKIFGAATEETSFSFAKSSSPALGASTNSTPSPILNVPAEPAKITSSTPALGTQDTQPPKTLPTAGGDTLGNFSCLRVGQSEEDPKTTKGFTFGQSSGVLAQFSFSSVQTNKPPAEAGVSGGQETPFLPQTSASDPAASSSVVKPPEVPAQPTFSFGPPSFSSVLAAPLPSTETNPPEPSPECRPAVEPEAQSPEPQSQSPPLSVEDTSAATASTASIAANAVNISEKPPTPLSPNPVVTPAPPPSSVTQHSEGVPTSDPAASQPPPVASLTTTLGVTTLTPVITTAAPATAATATPVPAITAATTPVFGQPSNPPTSTPAPTTGFGSSFGASTAAPAPTGFGKPVFGQVGNFGQPASGSSAGFTFGQSVFGSAPAPVFGQPAAPNPSSSAGGTFFGSGSTSSANTFSFSQLSSTSSTSSTPSTGGGLFSSGTPAFGQQSSGFGQGSVFGANTATTSSTGFSFGQPSGECQSFCVFYSGIHCYVCVFIQQASSSSGGLFGSGSANQAAVSGGGFFSGLGGKPSEEAANKNPFASTNTGGFGQANQTGASAPSLFGNSGAKTFGFGASSFGEQKPGGTFTSGGNSVASQGFGSFSTPAKTGGFGSAPVFGSPPAFGGSPAFGSGAGFSSSPSFSGPVGSSAGKVFGEGTAASNMGGFGAAAPPLCWDNLKSCARFPTIRLRWQSSCSHGYPWFIYFTGGPIAHTRI</sequence>
<feature type="domain" description="Nuclear pore complex protein Nup214 phenylalanine-glycine (FG)" evidence="17">
    <location>
        <begin position="1646"/>
        <end position="1705"/>
    </location>
</feature>
<feature type="compositionally biased region" description="Polar residues" evidence="15">
    <location>
        <begin position="1115"/>
        <end position="1129"/>
    </location>
</feature>
<comment type="function">
    <text evidence="9">Part of the nuclear pore complex. Has a critical role in nucleocytoplasmic transport. May serve as a docking site in the receptor-mediated import of substrates across the nuclear pore complex.</text>
</comment>
<dbReference type="InterPro" id="IPR001680">
    <property type="entry name" value="WD40_rpt"/>
</dbReference>
<keyword evidence="7" id="KW-0906">Nuclear pore complex</keyword>
<dbReference type="GO" id="GO:0006606">
    <property type="term" value="P:protein import into nucleus"/>
    <property type="evidence" value="ECO:0007669"/>
    <property type="project" value="TreeGrafter"/>
</dbReference>
<feature type="compositionally biased region" description="Low complexity" evidence="15">
    <location>
        <begin position="1416"/>
        <end position="1425"/>
    </location>
</feature>
<feature type="region of interest" description="Disordered" evidence="15">
    <location>
        <begin position="1115"/>
        <end position="1164"/>
    </location>
</feature>
<feature type="compositionally biased region" description="Low complexity" evidence="15">
    <location>
        <begin position="816"/>
        <end position="830"/>
    </location>
</feature>
<organism evidence="18 19">
    <name type="scientific">Denticeps clupeoides</name>
    <name type="common">denticle herring</name>
    <dbReference type="NCBI Taxonomy" id="299321"/>
    <lineage>
        <taxon>Eukaryota</taxon>
        <taxon>Metazoa</taxon>
        <taxon>Chordata</taxon>
        <taxon>Craniata</taxon>
        <taxon>Vertebrata</taxon>
        <taxon>Euteleostomi</taxon>
        <taxon>Actinopterygii</taxon>
        <taxon>Neopterygii</taxon>
        <taxon>Teleostei</taxon>
        <taxon>Clupei</taxon>
        <taxon>Clupeiformes</taxon>
        <taxon>Denticipitoidei</taxon>
        <taxon>Denticipitidae</taxon>
        <taxon>Denticeps</taxon>
    </lineage>
</organism>
<accession>A0AAY4AUI1</accession>
<reference evidence="18" key="3">
    <citation type="submission" date="2025-09" db="UniProtKB">
        <authorList>
            <consortium name="Ensembl"/>
        </authorList>
    </citation>
    <scope>IDENTIFICATION</scope>
</reference>
<keyword evidence="4" id="KW-0509">mRNA transport</keyword>
<reference evidence="18" key="2">
    <citation type="submission" date="2025-08" db="UniProtKB">
        <authorList>
            <consortium name="Ensembl"/>
        </authorList>
    </citation>
    <scope>IDENTIFICATION</scope>
</reference>
<feature type="domain" description="Nucleoporin Nup159/Nup146 N-terminal" evidence="16">
    <location>
        <begin position="34"/>
        <end position="393"/>
    </location>
</feature>
<evidence type="ECO:0000256" key="3">
    <source>
        <dbReference type="ARBA" id="ARBA00022737"/>
    </source>
</evidence>
<evidence type="ECO:0000256" key="5">
    <source>
        <dbReference type="ARBA" id="ARBA00022927"/>
    </source>
</evidence>
<dbReference type="Ensembl" id="ENSDCDT00010011557.1">
    <property type="protein sequence ID" value="ENSDCDP00010011041.1"/>
    <property type="gene ID" value="ENSDCDG00010004870.1"/>
</dbReference>
<dbReference type="Pfam" id="PF18617">
    <property type="entry name" value="Nup214_FG"/>
    <property type="match status" value="1"/>
</dbReference>
<reference evidence="18 19" key="1">
    <citation type="submission" date="2020-06" db="EMBL/GenBank/DDBJ databases">
        <authorList>
            <consortium name="Wellcome Sanger Institute Data Sharing"/>
        </authorList>
    </citation>
    <scope>NUCLEOTIDE SEQUENCE [LARGE SCALE GENOMIC DNA]</scope>
</reference>
<evidence type="ECO:0000259" key="16">
    <source>
        <dbReference type="Pfam" id="PF16755"/>
    </source>
</evidence>
<evidence type="ECO:0000313" key="19">
    <source>
        <dbReference type="Proteomes" id="UP000694580"/>
    </source>
</evidence>
<evidence type="ECO:0000256" key="14">
    <source>
        <dbReference type="SAM" id="Coils"/>
    </source>
</evidence>
<keyword evidence="19" id="KW-1185">Reference proteome</keyword>
<evidence type="ECO:0000256" key="1">
    <source>
        <dbReference type="ARBA" id="ARBA00004567"/>
    </source>
</evidence>
<comment type="subunit">
    <text evidence="10">Homodimer. Part of the nuclear pore complex (NPC). Interacts with NUP88. Interacts with ZFP36; this interaction increases upon lipopolysaccharide (LPS) stimulation. Interacts with DDX19. Interacts with XPO1. Interacts with XPO5.</text>
</comment>
<dbReference type="PANTHER" id="PTHR23193:SF21">
    <property type="entry name" value="NUCLEAR PORE COMPLEX PROTEIN NUP214"/>
    <property type="match status" value="1"/>
</dbReference>
<name>A0AAY4AUI1_9TELE</name>
<evidence type="ECO:0000256" key="7">
    <source>
        <dbReference type="ARBA" id="ARBA00023132"/>
    </source>
</evidence>
<evidence type="ECO:0000259" key="17">
    <source>
        <dbReference type="Pfam" id="PF18617"/>
    </source>
</evidence>
<dbReference type="Proteomes" id="UP000694580">
    <property type="component" value="Chromosome 3"/>
</dbReference>
<evidence type="ECO:0000256" key="4">
    <source>
        <dbReference type="ARBA" id="ARBA00022816"/>
    </source>
</evidence>
<dbReference type="Pfam" id="PF16755">
    <property type="entry name" value="Beta-prop_NUP159_NUP214"/>
    <property type="match status" value="1"/>
</dbReference>
<dbReference type="Gene3D" id="2.130.10.10">
    <property type="entry name" value="YVTN repeat-like/Quinoprotein amine dehydrogenase"/>
    <property type="match status" value="1"/>
</dbReference>
<evidence type="ECO:0000256" key="11">
    <source>
        <dbReference type="ARBA" id="ARBA00068360"/>
    </source>
</evidence>
<keyword evidence="2" id="KW-0813">Transport</keyword>